<dbReference type="PANTHER" id="PTHR45527:SF1">
    <property type="entry name" value="FATTY ACID SYNTHASE"/>
    <property type="match status" value="1"/>
</dbReference>
<keyword evidence="5" id="KW-1185">Reference proteome</keyword>
<evidence type="ECO:0000313" key="4">
    <source>
        <dbReference type="EMBL" id="GAA0416152.1"/>
    </source>
</evidence>
<feature type="domain" description="Carrier" evidence="3">
    <location>
        <begin position="38"/>
        <end position="112"/>
    </location>
</feature>
<dbReference type="PANTHER" id="PTHR45527">
    <property type="entry name" value="NONRIBOSOMAL PEPTIDE SYNTHETASE"/>
    <property type="match status" value="1"/>
</dbReference>
<dbReference type="Pfam" id="PF00668">
    <property type="entry name" value="Condensation"/>
    <property type="match status" value="1"/>
</dbReference>
<dbReference type="Gene3D" id="3.30.559.10">
    <property type="entry name" value="Chloramphenicol acetyltransferase-like domain"/>
    <property type="match status" value="1"/>
</dbReference>
<dbReference type="SUPFAM" id="SSF47336">
    <property type="entry name" value="ACP-like"/>
    <property type="match status" value="1"/>
</dbReference>
<dbReference type="Gene3D" id="1.10.1200.10">
    <property type="entry name" value="ACP-like"/>
    <property type="match status" value="1"/>
</dbReference>
<dbReference type="PROSITE" id="PS50075">
    <property type="entry name" value="CARRIER"/>
    <property type="match status" value="1"/>
</dbReference>
<dbReference type="Proteomes" id="UP001500879">
    <property type="component" value="Unassembled WGS sequence"/>
</dbReference>
<dbReference type="EMBL" id="BAAABX010000048">
    <property type="protein sequence ID" value="GAA0416152.1"/>
    <property type="molecule type" value="Genomic_DNA"/>
</dbReference>
<comment type="caution">
    <text evidence="4">The sequence shown here is derived from an EMBL/GenBank/DDBJ whole genome shotgun (WGS) entry which is preliminary data.</text>
</comment>
<comment type="cofactor">
    <cofactor evidence="1">
        <name>pantetheine 4'-phosphate</name>
        <dbReference type="ChEBI" id="CHEBI:47942"/>
    </cofactor>
</comment>
<dbReference type="CDD" id="cd19543">
    <property type="entry name" value="DCL_NRPS"/>
    <property type="match status" value="1"/>
</dbReference>
<dbReference type="InterPro" id="IPR009081">
    <property type="entry name" value="PP-bd_ACP"/>
</dbReference>
<feature type="region of interest" description="Disordered" evidence="2">
    <location>
        <begin position="563"/>
        <end position="594"/>
    </location>
</feature>
<evidence type="ECO:0000256" key="1">
    <source>
        <dbReference type="ARBA" id="ARBA00001957"/>
    </source>
</evidence>
<name>A0ABN0YWU3_9ACTN</name>
<sequence>MSEPDARVARLSATKRELLARWMAEDTPGDDGPARPDGPRTEAERTVAAVWQEVLELDRVGIDDDYFALGGDSVHAIVIVAKLELAGWRITAQDLFDLPTVRAVAQRATREAPASARPRPPAPDAYPLGPMQEGMLYHSAGGSGPGAYLVQVCCLLTGPLDPAAFRAAWQTVVAASPALRVFFDWHERTRPRQVVAPEAEMVVDHLDWRDRDEADRAAALTAFLDRDRARGFDLGSAPLLRLTLLRESDTAHRCVWTHHHLILDGWSQQLVLADVLDCYRALTAGERPRVPDRPAMPDYLDWLRTRDHAADERFWAGQLTGVTAATRIAGPDRANGHVAAVRRGDVTLTVPRALAAGLDAFCRRNGLTVSTVLHGGWALLLAELCASTDVVFGVTVSGRPPGLPGATELVGLLINTVPLRVDCAPDGVVLPWLHELQHRLAGMREHGHVPLGRITRGLGPGRGPGLFDTIVVIENFPTAVGRNAGEGLRIEEVRTVVDEGYPLVLEIVPGEELRLLARHDPARLPASRVRAMLDALTACLAAFVADPAQPLSGPRTLLARRHEQHLEQERRADRDAAGRDVRAARRRKTDEERA</sequence>
<dbReference type="InterPro" id="IPR036736">
    <property type="entry name" value="ACP-like_sf"/>
</dbReference>
<accession>A0ABN0YWU3</accession>
<evidence type="ECO:0000313" key="5">
    <source>
        <dbReference type="Proteomes" id="UP001500879"/>
    </source>
</evidence>
<organism evidence="4 5">
    <name type="scientific">Streptomyces luteireticuli</name>
    <dbReference type="NCBI Taxonomy" id="173858"/>
    <lineage>
        <taxon>Bacteria</taxon>
        <taxon>Bacillati</taxon>
        <taxon>Actinomycetota</taxon>
        <taxon>Actinomycetes</taxon>
        <taxon>Kitasatosporales</taxon>
        <taxon>Streptomycetaceae</taxon>
        <taxon>Streptomyces</taxon>
    </lineage>
</organism>
<feature type="compositionally biased region" description="Basic and acidic residues" evidence="2">
    <location>
        <begin position="32"/>
        <end position="42"/>
    </location>
</feature>
<dbReference type="InterPro" id="IPR023213">
    <property type="entry name" value="CAT-like_dom_sf"/>
</dbReference>
<proteinExistence type="predicted"/>
<dbReference type="RefSeq" id="WP_344026635.1">
    <property type="nucleotide sequence ID" value="NZ_BAAABX010000048.1"/>
</dbReference>
<dbReference type="Gene3D" id="3.30.559.30">
    <property type="entry name" value="Nonribosomal peptide synthetase, condensation domain"/>
    <property type="match status" value="1"/>
</dbReference>
<dbReference type="InterPro" id="IPR001242">
    <property type="entry name" value="Condensation_dom"/>
</dbReference>
<evidence type="ECO:0000259" key="3">
    <source>
        <dbReference type="PROSITE" id="PS50075"/>
    </source>
</evidence>
<evidence type="ECO:0000256" key="2">
    <source>
        <dbReference type="SAM" id="MobiDB-lite"/>
    </source>
</evidence>
<gene>
    <name evidence="4" type="ORF">GCM10010357_41930</name>
</gene>
<feature type="region of interest" description="Disordered" evidence="2">
    <location>
        <begin position="22"/>
        <end position="42"/>
    </location>
</feature>
<dbReference type="Pfam" id="PF00550">
    <property type="entry name" value="PP-binding"/>
    <property type="match status" value="1"/>
</dbReference>
<reference evidence="4 5" key="1">
    <citation type="journal article" date="2019" name="Int. J. Syst. Evol. Microbiol.">
        <title>The Global Catalogue of Microorganisms (GCM) 10K type strain sequencing project: providing services to taxonomists for standard genome sequencing and annotation.</title>
        <authorList>
            <consortium name="The Broad Institute Genomics Platform"/>
            <consortium name="The Broad Institute Genome Sequencing Center for Infectious Disease"/>
            <person name="Wu L."/>
            <person name="Ma J."/>
        </authorList>
    </citation>
    <scope>NUCLEOTIDE SEQUENCE [LARGE SCALE GENOMIC DNA]</scope>
    <source>
        <strain evidence="4 5">JCM 4788</strain>
    </source>
</reference>
<protein>
    <recommendedName>
        <fullName evidence="3">Carrier domain-containing protein</fullName>
    </recommendedName>
</protein>
<dbReference type="SUPFAM" id="SSF52777">
    <property type="entry name" value="CoA-dependent acyltransferases"/>
    <property type="match status" value="2"/>
</dbReference>